<name>G0VKZ8_NAUCA</name>
<keyword evidence="2" id="KW-1185">Reference proteome</keyword>
<proteinExistence type="predicted"/>
<dbReference type="GeneID" id="96905883"/>
<dbReference type="Gene3D" id="1.20.1270.60">
    <property type="entry name" value="Arfaptin homology (AH) domain/BAR domain"/>
    <property type="match status" value="1"/>
</dbReference>
<dbReference type="OMA" id="FLGNCPE"/>
<accession>G0VKZ8</accession>
<dbReference type="InterPro" id="IPR027267">
    <property type="entry name" value="AH/BAR_dom_sf"/>
</dbReference>
<organism evidence="1 2">
    <name type="scientific">Naumovozyma castellii</name>
    <name type="common">Yeast</name>
    <name type="synonym">Saccharomyces castellii</name>
    <dbReference type="NCBI Taxonomy" id="27288"/>
    <lineage>
        <taxon>Eukaryota</taxon>
        <taxon>Fungi</taxon>
        <taxon>Dikarya</taxon>
        <taxon>Ascomycota</taxon>
        <taxon>Saccharomycotina</taxon>
        <taxon>Saccharomycetes</taxon>
        <taxon>Saccharomycetales</taxon>
        <taxon>Saccharomycetaceae</taxon>
        <taxon>Naumovozyma</taxon>
    </lineage>
</organism>
<dbReference type="InParanoid" id="G0VKZ8"/>
<sequence>MNRGNLNENEKIFDGIHSNVESLLYSCLSYKNKITIFLSNSIATMNCFYRILEQDVREIKKSRESPTMAFNPLTINIFSLNSHMRKMFINVQNELKYFDSSVVHSLIQLKTMCGKIKKTINHKERMERKLGSLEHELSLYINYKDVNMGSHQRVEKHRQRTINRISKYNARQKTLSKVLEQNLDVFQQMFRDFLDVWFINYYFTTLRIAATLHGFSWNCPELRKIGLSGCTNGVIDQNLSPISKSNIVECFHENQDLVMGEIENLKITDFLNFM</sequence>
<dbReference type="EMBL" id="HE576761">
    <property type="protein sequence ID" value="CCC72186.1"/>
    <property type="molecule type" value="Genomic_DNA"/>
</dbReference>
<reference key="2">
    <citation type="submission" date="2011-08" db="EMBL/GenBank/DDBJ databases">
        <title>Genome sequence of Naumovozyma castellii.</title>
        <authorList>
            <person name="Gordon J.L."/>
            <person name="Armisen D."/>
            <person name="Proux-Wera E."/>
            <person name="OhEigeartaigh S.S."/>
            <person name="Byrne K.P."/>
            <person name="Wolfe K.H."/>
        </authorList>
    </citation>
    <scope>NUCLEOTIDE SEQUENCE</scope>
    <source>
        <strain>Type strain:CBS 4309</strain>
    </source>
</reference>
<gene>
    <name evidence="1" type="primary">NCAS0J02070</name>
    <name evidence="1" type="ordered locus">NCAS_0J02070</name>
</gene>
<dbReference type="eggNOG" id="ENOG502S41W">
    <property type="taxonomic scope" value="Eukaryota"/>
</dbReference>
<evidence type="ECO:0000313" key="1">
    <source>
        <dbReference type="EMBL" id="CCC72186.1"/>
    </source>
</evidence>
<dbReference type="KEGG" id="ncs:NCAS_0J02070"/>
<dbReference type="OrthoDB" id="10255128at2759"/>
<evidence type="ECO:0000313" key="2">
    <source>
        <dbReference type="Proteomes" id="UP000001640"/>
    </source>
</evidence>
<protein>
    <submittedName>
        <fullName evidence="1">Uncharacterized protein</fullName>
    </submittedName>
</protein>
<reference evidence="1 2" key="1">
    <citation type="journal article" date="2011" name="Proc. Natl. Acad. Sci. U.S.A.">
        <title>Evolutionary erosion of yeast sex chromosomes by mating-type switching accidents.</title>
        <authorList>
            <person name="Gordon J.L."/>
            <person name="Armisen D."/>
            <person name="Proux-Wera E."/>
            <person name="Oheigeartaigh S.S."/>
            <person name="Byrne K.P."/>
            <person name="Wolfe K.H."/>
        </authorList>
    </citation>
    <scope>NUCLEOTIDE SEQUENCE [LARGE SCALE GENOMIC DNA]</scope>
    <source>
        <strain evidence="2">ATCC 76901 / BCRC 22586 / CBS 4309 / NBRC 1992 / NRRL Y-12630</strain>
    </source>
</reference>
<dbReference type="RefSeq" id="XP_003678524.1">
    <property type="nucleotide sequence ID" value="XM_003678476.1"/>
</dbReference>
<dbReference type="AlphaFoldDB" id="G0VKZ8"/>
<dbReference type="HOGENOM" id="CLU_853119_0_0_1"/>
<dbReference type="Proteomes" id="UP000001640">
    <property type="component" value="Chromosome 10"/>
</dbReference>